<keyword evidence="3" id="KW-0677">Repeat</keyword>
<feature type="compositionally biased region" description="Polar residues" evidence="10">
    <location>
        <begin position="558"/>
        <end position="574"/>
    </location>
</feature>
<dbReference type="Proteomes" id="UP000011761">
    <property type="component" value="Unassembled WGS sequence"/>
</dbReference>
<feature type="compositionally biased region" description="Low complexity" evidence="10">
    <location>
        <begin position="218"/>
        <end position="232"/>
    </location>
</feature>
<keyword evidence="5" id="KW-0862">Zinc</keyword>
<evidence type="ECO:0000256" key="9">
    <source>
        <dbReference type="PROSITE-ProRule" id="PRU00042"/>
    </source>
</evidence>
<feature type="region of interest" description="Disordered" evidence="10">
    <location>
        <begin position="513"/>
        <end position="538"/>
    </location>
</feature>
<evidence type="ECO:0000256" key="1">
    <source>
        <dbReference type="ARBA" id="ARBA00004123"/>
    </source>
</evidence>
<dbReference type="GeneID" id="19107737"/>
<evidence type="ECO:0000256" key="6">
    <source>
        <dbReference type="ARBA" id="ARBA00023015"/>
    </source>
</evidence>
<keyword evidence="13" id="KW-1185">Reference proteome</keyword>
<dbReference type="PANTHER" id="PTHR40626:SF11">
    <property type="entry name" value="ZINC FINGER PROTEIN YPR022C"/>
    <property type="match status" value="1"/>
</dbReference>
<gene>
    <name evidence="12" type="ORF">BAUCODRAFT_123056</name>
</gene>
<dbReference type="InterPro" id="IPR051059">
    <property type="entry name" value="VerF-like"/>
</dbReference>
<keyword evidence="6" id="KW-0805">Transcription regulation</keyword>
<dbReference type="EMBL" id="KB445556">
    <property type="protein sequence ID" value="EMC95759.1"/>
    <property type="molecule type" value="Genomic_DNA"/>
</dbReference>
<dbReference type="HOGENOM" id="CLU_008830_0_0_1"/>
<feature type="compositionally biased region" description="Low complexity" evidence="10">
    <location>
        <begin position="409"/>
        <end position="424"/>
    </location>
</feature>
<dbReference type="AlphaFoldDB" id="M2N9H1"/>
<feature type="domain" description="C2H2-type" evidence="11">
    <location>
        <begin position="142"/>
        <end position="169"/>
    </location>
</feature>
<name>M2N9H1_BAUPA</name>
<feature type="region of interest" description="Disordered" evidence="10">
    <location>
        <begin position="184"/>
        <end position="267"/>
    </location>
</feature>
<dbReference type="FunFam" id="3.30.160.60:FF:000606">
    <property type="entry name" value="C2H2 transcription factor, putative"/>
    <property type="match status" value="1"/>
</dbReference>
<feature type="domain" description="C2H2-type" evidence="11">
    <location>
        <begin position="111"/>
        <end position="141"/>
    </location>
</feature>
<dbReference type="Gene3D" id="3.30.160.60">
    <property type="entry name" value="Classic Zinc Finger"/>
    <property type="match status" value="2"/>
</dbReference>
<dbReference type="OrthoDB" id="624345at2759"/>
<feature type="region of interest" description="Disordered" evidence="10">
    <location>
        <begin position="1"/>
        <end position="109"/>
    </location>
</feature>
<keyword evidence="7" id="KW-0804">Transcription</keyword>
<dbReference type="OMA" id="DMSLHHN"/>
<dbReference type="RefSeq" id="XP_007677147.1">
    <property type="nucleotide sequence ID" value="XM_007678957.1"/>
</dbReference>
<evidence type="ECO:0000256" key="5">
    <source>
        <dbReference type="ARBA" id="ARBA00022833"/>
    </source>
</evidence>
<dbReference type="FunFam" id="3.30.160.60:FF:000758">
    <property type="entry name" value="C2H2 transcription factor, putative"/>
    <property type="match status" value="1"/>
</dbReference>
<dbReference type="GO" id="GO:0051701">
    <property type="term" value="P:biological process involved in interaction with host"/>
    <property type="evidence" value="ECO:0007669"/>
    <property type="project" value="UniProtKB-ARBA"/>
</dbReference>
<keyword evidence="8" id="KW-0539">Nucleus</keyword>
<dbReference type="KEGG" id="bcom:BAUCODRAFT_123056"/>
<dbReference type="GO" id="GO:0000981">
    <property type="term" value="F:DNA-binding transcription factor activity, RNA polymerase II-specific"/>
    <property type="evidence" value="ECO:0007669"/>
    <property type="project" value="InterPro"/>
</dbReference>
<evidence type="ECO:0000256" key="2">
    <source>
        <dbReference type="ARBA" id="ARBA00022723"/>
    </source>
</evidence>
<comment type="subcellular location">
    <subcellularLocation>
        <location evidence="1">Nucleus</location>
    </subcellularLocation>
</comment>
<evidence type="ECO:0000313" key="13">
    <source>
        <dbReference type="Proteomes" id="UP000011761"/>
    </source>
</evidence>
<dbReference type="SUPFAM" id="SSF57667">
    <property type="entry name" value="beta-beta-alpha zinc fingers"/>
    <property type="match status" value="1"/>
</dbReference>
<dbReference type="PROSITE" id="PS50157">
    <property type="entry name" value="ZINC_FINGER_C2H2_2"/>
    <property type="match status" value="2"/>
</dbReference>
<protein>
    <recommendedName>
        <fullName evidence="11">C2H2-type domain-containing protein</fullName>
    </recommendedName>
</protein>
<reference evidence="12 13" key="1">
    <citation type="journal article" date="2012" name="PLoS Pathog.">
        <title>Diverse lifestyles and strategies of plant pathogenesis encoded in the genomes of eighteen Dothideomycetes fungi.</title>
        <authorList>
            <person name="Ohm R.A."/>
            <person name="Feau N."/>
            <person name="Henrissat B."/>
            <person name="Schoch C.L."/>
            <person name="Horwitz B.A."/>
            <person name="Barry K.W."/>
            <person name="Condon B.J."/>
            <person name="Copeland A.C."/>
            <person name="Dhillon B."/>
            <person name="Glaser F."/>
            <person name="Hesse C.N."/>
            <person name="Kosti I."/>
            <person name="LaButti K."/>
            <person name="Lindquist E.A."/>
            <person name="Lucas S."/>
            <person name="Salamov A.A."/>
            <person name="Bradshaw R.E."/>
            <person name="Ciuffetti L."/>
            <person name="Hamelin R.C."/>
            <person name="Kema G.H.J."/>
            <person name="Lawrence C."/>
            <person name="Scott J.A."/>
            <person name="Spatafora J.W."/>
            <person name="Turgeon B.G."/>
            <person name="de Wit P.J.G.M."/>
            <person name="Zhong S."/>
            <person name="Goodwin S.B."/>
            <person name="Grigoriev I.V."/>
        </authorList>
    </citation>
    <scope>NUCLEOTIDE SEQUENCE [LARGE SCALE GENOMIC DNA]</scope>
    <source>
        <strain evidence="12 13">UAMH 10762</strain>
    </source>
</reference>
<feature type="region of interest" description="Disordered" evidence="10">
    <location>
        <begin position="402"/>
        <end position="463"/>
    </location>
</feature>
<feature type="compositionally biased region" description="Polar residues" evidence="10">
    <location>
        <begin position="257"/>
        <end position="266"/>
    </location>
</feature>
<evidence type="ECO:0000313" key="12">
    <source>
        <dbReference type="EMBL" id="EMC95759.1"/>
    </source>
</evidence>
<accession>M2N9H1</accession>
<organism evidence="12 13">
    <name type="scientific">Baudoinia panamericana (strain UAMH 10762)</name>
    <name type="common">Angels' share fungus</name>
    <name type="synonym">Baudoinia compniacensis (strain UAMH 10762)</name>
    <dbReference type="NCBI Taxonomy" id="717646"/>
    <lineage>
        <taxon>Eukaryota</taxon>
        <taxon>Fungi</taxon>
        <taxon>Dikarya</taxon>
        <taxon>Ascomycota</taxon>
        <taxon>Pezizomycotina</taxon>
        <taxon>Dothideomycetes</taxon>
        <taxon>Dothideomycetidae</taxon>
        <taxon>Mycosphaerellales</taxon>
        <taxon>Teratosphaeriaceae</taxon>
        <taxon>Baudoinia</taxon>
    </lineage>
</organism>
<dbReference type="InterPro" id="IPR036236">
    <property type="entry name" value="Znf_C2H2_sf"/>
</dbReference>
<sequence>MATFATVDTALSAPEPGRTGEEQTPTTPKPRFAAQVAKPTAVEESLPDTPKTNDFGSLSWQRPLPDDPTILAQVHSEPKESDKDGDDDGSDDESVASGSQRPSKKKKGQRFFCTEFPPCNLSFTRSEHLARHIRKHTGERPFQCHCSRRFSRLDNLRQHAQTVHVNEEIPGDSLAATSTRFQRQIRTDRVRPPNNRSRASTIGSQGGGHGRGHSRNLSTSSVGSTASSTGAAEETRRRPQPLAMASDPAARAGPTLETYNSINGSPGPQYAYYNPSPAGYSTPTSTSFSTGPGSPYFGSPSSNLSRNTFYNGARHGPPGRRLSVPSAANPYQNPTGATYPPAYFSPIPSSSSATFSQSGSMFGSPTSSVFSGGRRESEAELEYRRRTWHPGTYYAQRPATSGLSYQQTPDDQAPAPSGQPAASQMTRLPGIESFDHAPRPAARQQSSPMMVDDRPPSSHRVSDAGLHQNLTKLDIAAANAPVEGHWPAVQPMPAAPPGYFAQQPPPTTIAPQAIHHQHSASMPEPVTPRKNKRQGWYGGPMQAYQSAALPIQRPSPEDSGSSEGVPTPSTSQGTEYHPVIVGPNGTAEAYAPGGMVVDEHKPARADSGFQSYIQPPVIAAPPQTYTLQTGHDPRYTSDYTQAPNNGMGRLEALVAVATSEGRAAEHRS</sequence>
<feature type="region of interest" description="Disordered" evidence="10">
    <location>
        <begin position="280"/>
        <end position="300"/>
    </location>
</feature>
<evidence type="ECO:0000256" key="4">
    <source>
        <dbReference type="ARBA" id="ARBA00022771"/>
    </source>
</evidence>
<feature type="compositionally biased region" description="Basic and acidic residues" evidence="10">
    <location>
        <begin position="451"/>
        <end position="462"/>
    </location>
</feature>
<dbReference type="GO" id="GO:0000785">
    <property type="term" value="C:chromatin"/>
    <property type="evidence" value="ECO:0007669"/>
    <property type="project" value="TreeGrafter"/>
</dbReference>
<dbReference type="GO" id="GO:0005634">
    <property type="term" value="C:nucleus"/>
    <property type="evidence" value="ECO:0007669"/>
    <property type="project" value="UniProtKB-SubCell"/>
</dbReference>
<evidence type="ECO:0000256" key="7">
    <source>
        <dbReference type="ARBA" id="ARBA00023163"/>
    </source>
</evidence>
<keyword evidence="2" id="KW-0479">Metal-binding</keyword>
<dbReference type="InterPro" id="IPR013087">
    <property type="entry name" value="Znf_C2H2_type"/>
</dbReference>
<evidence type="ECO:0000256" key="10">
    <source>
        <dbReference type="SAM" id="MobiDB-lite"/>
    </source>
</evidence>
<dbReference type="eggNOG" id="KOG1721">
    <property type="taxonomic scope" value="Eukaryota"/>
</dbReference>
<dbReference type="PANTHER" id="PTHR40626">
    <property type="entry name" value="MIP31509P"/>
    <property type="match status" value="1"/>
</dbReference>
<evidence type="ECO:0000259" key="11">
    <source>
        <dbReference type="PROSITE" id="PS50157"/>
    </source>
</evidence>
<feature type="compositionally biased region" description="Polar residues" evidence="10">
    <location>
        <begin position="50"/>
        <end position="60"/>
    </location>
</feature>
<dbReference type="GO" id="GO:0000978">
    <property type="term" value="F:RNA polymerase II cis-regulatory region sequence-specific DNA binding"/>
    <property type="evidence" value="ECO:0007669"/>
    <property type="project" value="InterPro"/>
</dbReference>
<evidence type="ECO:0000256" key="3">
    <source>
        <dbReference type="ARBA" id="ARBA00022737"/>
    </source>
</evidence>
<proteinExistence type="predicted"/>
<dbReference type="GO" id="GO:0008270">
    <property type="term" value="F:zinc ion binding"/>
    <property type="evidence" value="ECO:0007669"/>
    <property type="project" value="UniProtKB-KW"/>
</dbReference>
<evidence type="ECO:0000256" key="8">
    <source>
        <dbReference type="ARBA" id="ARBA00023242"/>
    </source>
</evidence>
<feature type="compositionally biased region" description="Acidic residues" evidence="10">
    <location>
        <begin position="83"/>
        <end position="94"/>
    </location>
</feature>
<feature type="region of interest" description="Disordered" evidence="10">
    <location>
        <begin position="550"/>
        <end position="585"/>
    </location>
</feature>
<keyword evidence="4 9" id="KW-0863">Zinc-finger</keyword>